<gene>
    <name evidence="2" type="ORF">IMCC14465_15340</name>
</gene>
<keyword evidence="3" id="KW-1185">Reference proteome</keyword>
<proteinExistence type="predicted"/>
<dbReference type="EMBL" id="ALYF01000006">
    <property type="protein sequence ID" value="EJW20647.1"/>
    <property type="molecule type" value="Genomic_DNA"/>
</dbReference>
<dbReference type="OrthoDB" id="7169664at2"/>
<keyword evidence="1" id="KW-0472">Membrane</keyword>
<evidence type="ECO:0000313" key="2">
    <source>
        <dbReference type="EMBL" id="EJW20647.1"/>
    </source>
</evidence>
<dbReference type="Pfam" id="PF09898">
    <property type="entry name" value="DUF2125"/>
    <property type="match status" value="1"/>
</dbReference>
<protein>
    <recommendedName>
        <fullName evidence="4">DUF2125 domain-containing protein</fullName>
    </recommendedName>
</protein>
<keyword evidence="1" id="KW-0812">Transmembrane</keyword>
<dbReference type="STRING" id="1220535.IMCC14465_15340"/>
<evidence type="ECO:0000313" key="3">
    <source>
        <dbReference type="Proteomes" id="UP000004836"/>
    </source>
</evidence>
<feature type="transmembrane region" description="Helical" evidence="1">
    <location>
        <begin position="12"/>
        <end position="32"/>
    </location>
</feature>
<organism evidence="2 3">
    <name type="scientific">alpha proteobacterium IMCC14465</name>
    <dbReference type="NCBI Taxonomy" id="1220535"/>
    <lineage>
        <taxon>Bacteria</taxon>
        <taxon>Pseudomonadati</taxon>
        <taxon>Pseudomonadota</taxon>
        <taxon>Alphaproteobacteria</taxon>
        <taxon>PS1 clade</taxon>
    </lineage>
</organism>
<name>J9DUH2_9PROT</name>
<evidence type="ECO:0000256" key="1">
    <source>
        <dbReference type="SAM" id="Phobius"/>
    </source>
</evidence>
<dbReference type="AlphaFoldDB" id="J9DUH2"/>
<evidence type="ECO:0008006" key="4">
    <source>
        <dbReference type="Google" id="ProtNLM"/>
    </source>
</evidence>
<dbReference type="Proteomes" id="UP000004836">
    <property type="component" value="Unassembled WGS sequence"/>
</dbReference>
<dbReference type="InterPro" id="IPR018666">
    <property type="entry name" value="DUF2125"/>
</dbReference>
<comment type="caution">
    <text evidence="2">The sequence shown here is derived from an EMBL/GenBank/DDBJ whole genome shotgun (WGS) entry which is preliminary data.</text>
</comment>
<accession>J9DUH2</accession>
<reference evidence="2 3" key="1">
    <citation type="journal article" date="2012" name="J. Bacteriol.">
        <title>Genome Sequence of Strain IMCC14465, Isolated from the East Sea, Belonging to the PS1 Clade of Alphaproteobacteria.</title>
        <authorList>
            <person name="Yang S.J."/>
            <person name="Kang I."/>
            <person name="Cho J.C."/>
        </authorList>
    </citation>
    <scope>NUCLEOTIDE SEQUENCE [LARGE SCALE GENOMIC DNA]</scope>
    <source>
        <strain evidence="2 3">IMCC14465</strain>
    </source>
</reference>
<keyword evidence="1" id="KW-1133">Transmembrane helix</keyword>
<sequence>MTKITTKRKRALLWPYIALLTLALTATGFWFMGAAQIKKSLHENPDINFSSLSVGGFPSQYRIIMADYVFRLPQGNLSGDSLTATRMFYNFNHTIIWAEGGIQFDGQSGDRLTLTGEALQASHVMTKEGEDYFADARISVDLQKPRFAVRPAFAEGMNITSEHIQFYSLPIEARQTRLLFDANNLAVTETDNQQILSLNKTIMEARLPANRNSITLDAMKLDINLSAEERLGIQGNGQLGRNEQGYLDGTLNLTFENMTSVLRILQTNGLLTADQVAILSFALQLKTGSITKGTSETDTFPLTLAFKQGRVFFGPLDIGPAPKL</sequence>